<evidence type="ECO:0000256" key="1">
    <source>
        <dbReference type="ARBA" id="ARBA00001947"/>
    </source>
</evidence>
<dbReference type="RefSeq" id="WP_011778938.1">
    <property type="nucleotide sequence ID" value="NC_008726.1"/>
</dbReference>
<organism evidence="9 10">
    <name type="scientific">Mycolicibacterium vanbaalenii (strain DSM 7251 / JCM 13017 / BCRC 16820 / KCTC 9966 / NRRL B-24157 / PYR-1)</name>
    <name type="common">Mycobacterium vanbaalenii</name>
    <dbReference type="NCBI Taxonomy" id="350058"/>
    <lineage>
        <taxon>Bacteria</taxon>
        <taxon>Bacillati</taxon>
        <taxon>Actinomycetota</taxon>
        <taxon>Actinomycetes</taxon>
        <taxon>Mycobacteriales</taxon>
        <taxon>Mycobacteriaceae</taxon>
        <taxon>Mycolicibacterium</taxon>
    </lineage>
</organism>
<dbReference type="eggNOG" id="COG1063">
    <property type="taxonomic scope" value="Bacteria"/>
</dbReference>
<keyword evidence="3" id="KW-0479">Metal-binding</keyword>
<keyword evidence="4" id="KW-0862">Zinc</keyword>
<gene>
    <name evidence="9" type="ordered locus">Mvan_1685</name>
</gene>
<dbReference type="InterPro" id="IPR036291">
    <property type="entry name" value="NAD(P)-bd_dom_sf"/>
</dbReference>
<feature type="domain" description="Gfo/Idh/MocA-like oxidoreductase N-terminal" evidence="7">
    <location>
        <begin position="402"/>
        <end position="520"/>
    </location>
</feature>
<accession>A1T5R3</accession>
<evidence type="ECO:0000256" key="5">
    <source>
        <dbReference type="ARBA" id="ARBA00023002"/>
    </source>
</evidence>
<dbReference type="HOGENOM" id="CLU_024115_0_0_11"/>
<keyword evidence="5" id="KW-0560">Oxidoreductase</keyword>
<dbReference type="Proteomes" id="UP000009159">
    <property type="component" value="Chromosome"/>
</dbReference>
<sequence>MKQVVQNARGGKLSLKSVPAPGIARNSVLIKTHCSLISAGTERQMVGFAQSSLVAKARARPDLVRKVVDKVRRDGPMATLKSVTARLDEALPLGYSIAGEVVEVGAGLEGLYQIGQLVAGAGIGLANHSEYNLVPANLVVPVPADVTPEEACFSTLGSIALHSVRLIEPQLGDVVAVLGAGLVGQLCAQFARLAGARVIVLDFNTERLALAKSLGAEATIQLGVGNPAEAVLDLTRGIGSDSVLIAAATPTSEPFETAAEIARDRATVCLVGITGTEFPYRPYMQKELRVLVSRSYGPGRYDRDYENKHQKYPLGYVRWTEHENLREVARLMSPSLPNRLNVQPLISHRFAFDDAENAYGLVMEGKEPHLGVVLEYGSSAPADNRRDLALKGKGRASTGTAIGAVGAGNFGKTMILPALRADTRIQLKTLVTSRGVSAEGTGSKFGFATASTEMASVLSDPDIAGVVITTPHSTHATMVRKVLEAGKSVFVEKPLALSHEELESVVEARNASDGFVTVGFNRRFAPYVQDMKNFMKTKAGRAVVNIRVNAGQLPPDSWQRDAEEGQGRILGELCHFIDLAMDLVDAPLASVSATAAEAARALCEDLSVALRFADGSLANIVYTALGDTSFSKELVEVYKGAAVCQIENFREFTTVVDGKSSTKKTMAQDKGHNAQIKAWVGGVLSGIPPVDEQSLIDSSLATILVLDSLRLGRPVEFGEAPSGA</sequence>
<dbReference type="SUPFAM" id="SSF50129">
    <property type="entry name" value="GroES-like"/>
    <property type="match status" value="1"/>
</dbReference>
<comment type="similarity">
    <text evidence="2">Belongs to the zinc-containing alcohol dehydrogenase family.</text>
</comment>
<evidence type="ECO:0000259" key="7">
    <source>
        <dbReference type="Pfam" id="PF01408"/>
    </source>
</evidence>
<comment type="cofactor">
    <cofactor evidence="1">
        <name>Zn(2+)</name>
        <dbReference type="ChEBI" id="CHEBI:29105"/>
    </cofactor>
</comment>
<evidence type="ECO:0000256" key="3">
    <source>
        <dbReference type="ARBA" id="ARBA00022723"/>
    </source>
</evidence>
<dbReference type="PANTHER" id="PTHR43350">
    <property type="entry name" value="NAD-DEPENDENT ALCOHOL DEHYDROGENASE"/>
    <property type="match status" value="1"/>
</dbReference>
<dbReference type="InterPro" id="IPR011032">
    <property type="entry name" value="GroES-like_sf"/>
</dbReference>
<proteinExistence type="inferred from homology"/>
<evidence type="ECO:0000256" key="4">
    <source>
        <dbReference type="ARBA" id="ARBA00022833"/>
    </source>
</evidence>
<dbReference type="STRING" id="350058.Mvan_1685"/>
<dbReference type="Gene3D" id="3.40.50.720">
    <property type="entry name" value="NAD(P)-binding Rossmann-like Domain"/>
    <property type="match status" value="2"/>
</dbReference>
<dbReference type="KEGG" id="mva:Mvan_1685"/>
<dbReference type="Gene3D" id="3.30.360.10">
    <property type="entry name" value="Dihydrodipicolinate Reductase, domain 2"/>
    <property type="match status" value="1"/>
</dbReference>
<feature type="domain" description="Alcohol dehydrogenase-like C-terminal" evidence="6">
    <location>
        <begin position="183"/>
        <end position="301"/>
    </location>
</feature>
<evidence type="ECO:0000256" key="2">
    <source>
        <dbReference type="ARBA" id="ARBA00008072"/>
    </source>
</evidence>
<dbReference type="PANTHER" id="PTHR43350:SF19">
    <property type="entry name" value="D-GULOSIDE 3-DEHYDROGENASE"/>
    <property type="match status" value="1"/>
</dbReference>
<dbReference type="InterPro" id="IPR055170">
    <property type="entry name" value="GFO_IDH_MocA-like_dom"/>
</dbReference>
<dbReference type="SUPFAM" id="SSF51735">
    <property type="entry name" value="NAD(P)-binding Rossmann-fold domains"/>
    <property type="match status" value="2"/>
</dbReference>
<dbReference type="GO" id="GO:0000166">
    <property type="term" value="F:nucleotide binding"/>
    <property type="evidence" value="ECO:0007669"/>
    <property type="project" value="InterPro"/>
</dbReference>
<dbReference type="InterPro" id="IPR000683">
    <property type="entry name" value="Gfo/Idh/MocA-like_OxRdtase_N"/>
</dbReference>
<dbReference type="Pfam" id="PF01408">
    <property type="entry name" value="GFO_IDH_MocA"/>
    <property type="match status" value="1"/>
</dbReference>
<dbReference type="EMBL" id="CP000511">
    <property type="protein sequence ID" value="ABM12513.1"/>
    <property type="molecule type" value="Genomic_DNA"/>
</dbReference>
<dbReference type="GO" id="GO:0046872">
    <property type="term" value="F:metal ion binding"/>
    <property type="evidence" value="ECO:0007669"/>
    <property type="project" value="UniProtKB-KW"/>
</dbReference>
<dbReference type="Pfam" id="PF00107">
    <property type="entry name" value="ADH_zinc_N"/>
    <property type="match status" value="1"/>
</dbReference>
<dbReference type="Pfam" id="PF22725">
    <property type="entry name" value="GFO_IDH_MocA_C3"/>
    <property type="match status" value="1"/>
</dbReference>
<dbReference type="GO" id="GO:0016491">
    <property type="term" value="F:oxidoreductase activity"/>
    <property type="evidence" value="ECO:0007669"/>
    <property type="project" value="UniProtKB-KW"/>
</dbReference>
<name>A1T5R3_MYCVP</name>
<keyword evidence="10" id="KW-1185">Reference proteome</keyword>
<dbReference type="CDD" id="cd08255">
    <property type="entry name" value="2-desacetyl-2-hydroxyethyl_bacteriochlorophyllide_like"/>
    <property type="match status" value="1"/>
</dbReference>
<dbReference type="eggNOG" id="COG0673">
    <property type="taxonomic scope" value="Bacteria"/>
</dbReference>
<dbReference type="InterPro" id="IPR013149">
    <property type="entry name" value="ADH-like_C"/>
</dbReference>
<dbReference type="SUPFAM" id="SSF55347">
    <property type="entry name" value="Glyceraldehyde-3-phosphate dehydrogenase-like, C-terminal domain"/>
    <property type="match status" value="1"/>
</dbReference>
<evidence type="ECO:0000259" key="8">
    <source>
        <dbReference type="Pfam" id="PF22725"/>
    </source>
</evidence>
<evidence type="ECO:0000259" key="6">
    <source>
        <dbReference type="Pfam" id="PF00107"/>
    </source>
</evidence>
<evidence type="ECO:0000313" key="9">
    <source>
        <dbReference type="EMBL" id="ABM12513.1"/>
    </source>
</evidence>
<protein>
    <submittedName>
        <fullName evidence="9">Alcohol dehydrogenase, zinc-binding domain protein</fullName>
    </submittedName>
</protein>
<dbReference type="AlphaFoldDB" id="A1T5R3"/>
<feature type="domain" description="GFO/IDH/MocA-like oxidoreductase" evidence="8">
    <location>
        <begin position="547"/>
        <end position="623"/>
    </location>
</feature>
<dbReference type="Gene3D" id="3.90.180.10">
    <property type="entry name" value="Medium-chain alcohol dehydrogenases, catalytic domain"/>
    <property type="match status" value="1"/>
</dbReference>
<reference evidence="9" key="1">
    <citation type="submission" date="2006-12" db="EMBL/GenBank/DDBJ databases">
        <title>Complete sequence of Mycobacterium vanbaalenii PYR-1.</title>
        <authorList>
            <consortium name="US DOE Joint Genome Institute"/>
            <person name="Copeland A."/>
            <person name="Lucas S."/>
            <person name="Lapidus A."/>
            <person name="Barry K."/>
            <person name="Detter J.C."/>
            <person name="Glavina del Rio T."/>
            <person name="Hammon N."/>
            <person name="Israni S."/>
            <person name="Dalin E."/>
            <person name="Tice H."/>
            <person name="Pitluck S."/>
            <person name="Singan V."/>
            <person name="Schmutz J."/>
            <person name="Larimer F."/>
            <person name="Land M."/>
            <person name="Hauser L."/>
            <person name="Kyrpides N."/>
            <person name="Anderson I.J."/>
            <person name="Miller C."/>
            <person name="Richardson P."/>
        </authorList>
    </citation>
    <scope>NUCLEOTIDE SEQUENCE [LARGE SCALE GENOMIC DNA]</scope>
    <source>
        <strain evidence="9">PYR-1</strain>
    </source>
</reference>
<evidence type="ECO:0000313" key="10">
    <source>
        <dbReference type="Proteomes" id="UP000009159"/>
    </source>
</evidence>